<evidence type="ECO:0000313" key="6">
    <source>
        <dbReference type="EMBL" id="KAK3792261.1"/>
    </source>
</evidence>
<comment type="caution">
    <text evidence="6">The sequence shown here is derived from an EMBL/GenBank/DDBJ whole genome shotgun (WGS) entry which is preliminary data.</text>
</comment>
<gene>
    <name evidence="6" type="ORF">RRG08_007341</name>
</gene>
<feature type="region of interest" description="Disordered" evidence="3">
    <location>
        <begin position="744"/>
        <end position="783"/>
    </location>
</feature>
<dbReference type="Proteomes" id="UP001283361">
    <property type="component" value="Unassembled WGS sequence"/>
</dbReference>
<sequence>MLLGNRVIYTVSNKMAVMADKRCWSALYVGLTLAVLLTLPHASDAQTWCTSLIDAFSSYNCVCRPASDSNDVVLDCSNQDLTSVPSMAPGKVLPTALIIHEFILANNSITRLEDNSFQNFRVNALDLSGNSIASVSDGAFDPLIADLRELRMDGNFTEPPKSALNSLKDLEILTLGDYKVNYLGDSDHLYFFSFKHLKRLTLRQWKIIAIEIDAFKGPNSLQSLTLLQEQDMVNLPLDIFTQDYLKNLKNLKISMTSIVEVGEKAFSDSMLNDLEELDLSDNLISDIKANSLEGLGLSLRKLSFASNYLRSDTSDLTGLSNLPRLEELDLSGNEDINVIPDFSQLNLADQTDVKIFLGNNNINTLSSNAFSGIAPRLHTLDLSQNRISSMAPDSFNEMANLHVLRLSQQRGVTTVKFALPSSLSESANSLTHLFLNGLNLDESSVSEVLPHMANLEVLDLSHTGLTQVPNLQKMVNLQELYLTGNSLTFLNQDHLIGPRETLKKLYLSQNPIKLISSCIFAHYTSFPITLALQSVQLECNCSLAWLQRAATNGRINLTHPPLCSNFNIESLLSKNATICPNDDFKDPPCENPYTTTPPPTTPRPPSLTLKLVKVTSNSLTLSWSLSNTVGTLRSFDVKITNSYGNSEFIRNDLHPRFFQVEATPLLPDTQHKVCVIANFQSINSVTECTFIRTEKGSGSGASGQEGDSDSDNAGIIIGAVAAAVLLLIILAAIFYLVVVRRRPKKNSGPTSTPVQPRNFAKSELPSMSEDSRTFTRPKRPVDNHDGMQVVAISDGQVNDRHARNGSARVGRAAMLHSDGSYKLMSAGDSSTEGTSGIGSVSGSQSLYENDRGLLPKTPPYHDHGLRGPRQPGYYNEAFEQDKYDEIDMQREVTV</sequence>
<feature type="compositionally biased region" description="Basic and acidic residues" evidence="3">
    <location>
        <begin position="769"/>
        <end position="783"/>
    </location>
</feature>
<feature type="region of interest" description="Disordered" evidence="3">
    <location>
        <begin position="825"/>
        <end position="844"/>
    </location>
</feature>
<dbReference type="Gene3D" id="2.60.40.10">
    <property type="entry name" value="Immunoglobulins"/>
    <property type="match status" value="1"/>
</dbReference>
<protein>
    <recommendedName>
        <fullName evidence="5">Fibronectin type-III domain-containing protein</fullName>
    </recommendedName>
</protein>
<feature type="transmembrane region" description="Helical" evidence="4">
    <location>
        <begin position="715"/>
        <end position="738"/>
    </location>
</feature>
<dbReference type="SUPFAM" id="SSF52058">
    <property type="entry name" value="L domain-like"/>
    <property type="match status" value="2"/>
</dbReference>
<dbReference type="InterPro" id="IPR036116">
    <property type="entry name" value="FN3_sf"/>
</dbReference>
<evidence type="ECO:0000259" key="5">
    <source>
        <dbReference type="PROSITE" id="PS50853"/>
    </source>
</evidence>
<dbReference type="AlphaFoldDB" id="A0AAE1AS00"/>
<keyword evidence="4" id="KW-0812">Transmembrane</keyword>
<dbReference type="Pfam" id="PF13855">
    <property type="entry name" value="LRR_8"/>
    <property type="match status" value="3"/>
</dbReference>
<dbReference type="PANTHER" id="PTHR45712">
    <property type="entry name" value="AGAP008170-PA"/>
    <property type="match status" value="1"/>
</dbReference>
<keyword evidence="4" id="KW-0472">Membrane</keyword>
<dbReference type="PROSITE" id="PS51450">
    <property type="entry name" value="LRR"/>
    <property type="match status" value="4"/>
</dbReference>
<organism evidence="6 7">
    <name type="scientific">Elysia crispata</name>
    <name type="common">lettuce slug</name>
    <dbReference type="NCBI Taxonomy" id="231223"/>
    <lineage>
        <taxon>Eukaryota</taxon>
        <taxon>Metazoa</taxon>
        <taxon>Spiralia</taxon>
        <taxon>Lophotrochozoa</taxon>
        <taxon>Mollusca</taxon>
        <taxon>Gastropoda</taxon>
        <taxon>Heterobranchia</taxon>
        <taxon>Euthyneura</taxon>
        <taxon>Panpulmonata</taxon>
        <taxon>Sacoglossa</taxon>
        <taxon>Placobranchoidea</taxon>
        <taxon>Plakobranchidae</taxon>
        <taxon>Elysia</taxon>
    </lineage>
</organism>
<dbReference type="InterPro" id="IPR001611">
    <property type="entry name" value="Leu-rich_rpt"/>
</dbReference>
<dbReference type="PANTHER" id="PTHR45712:SF22">
    <property type="entry name" value="INSULIN-LIKE GROWTH FACTOR-BINDING PROTEIN COMPLEX ACID LABILE SUBUNIT"/>
    <property type="match status" value="1"/>
</dbReference>
<evidence type="ECO:0000256" key="3">
    <source>
        <dbReference type="SAM" id="MobiDB-lite"/>
    </source>
</evidence>
<dbReference type="InterPro" id="IPR050333">
    <property type="entry name" value="SLRP"/>
</dbReference>
<dbReference type="Pfam" id="PF12799">
    <property type="entry name" value="LRR_4"/>
    <property type="match status" value="1"/>
</dbReference>
<dbReference type="EMBL" id="JAWDGP010001382">
    <property type="protein sequence ID" value="KAK3792261.1"/>
    <property type="molecule type" value="Genomic_DNA"/>
</dbReference>
<dbReference type="PROSITE" id="PS50853">
    <property type="entry name" value="FN3"/>
    <property type="match status" value="1"/>
</dbReference>
<accession>A0AAE1AS00</accession>
<keyword evidence="2" id="KW-0677">Repeat</keyword>
<evidence type="ECO:0000313" key="7">
    <source>
        <dbReference type="Proteomes" id="UP001283361"/>
    </source>
</evidence>
<dbReference type="SUPFAM" id="SSF49265">
    <property type="entry name" value="Fibronectin type III"/>
    <property type="match status" value="1"/>
</dbReference>
<evidence type="ECO:0000256" key="4">
    <source>
        <dbReference type="SAM" id="Phobius"/>
    </source>
</evidence>
<feature type="compositionally biased region" description="Polar residues" evidence="3">
    <location>
        <begin position="827"/>
        <end position="844"/>
    </location>
</feature>
<feature type="domain" description="Fibronectin type-III" evidence="5">
    <location>
        <begin position="601"/>
        <end position="696"/>
    </location>
</feature>
<proteinExistence type="predicted"/>
<evidence type="ECO:0000256" key="2">
    <source>
        <dbReference type="ARBA" id="ARBA00022737"/>
    </source>
</evidence>
<dbReference type="InterPro" id="IPR003961">
    <property type="entry name" value="FN3_dom"/>
</dbReference>
<keyword evidence="7" id="KW-1185">Reference proteome</keyword>
<name>A0AAE1AS00_9GAST</name>
<keyword evidence="4" id="KW-1133">Transmembrane helix</keyword>
<dbReference type="SMART" id="SM00369">
    <property type="entry name" value="LRR_TYP"/>
    <property type="match status" value="10"/>
</dbReference>
<dbReference type="InterPro" id="IPR013783">
    <property type="entry name" value="Ig-like_fold"/>
</dbReference>
<reference evidence="6" key="1">
    <citation type="journal article" date="2023" name="G3 (Bethesda)">
        <title>A reference genome for the long-term kleptoplast-retaining sea slug Elysia crispata morphotype clarki.</title>
        <authorList>
            <person name="Eastman K.E."/>
            <person name="Pendleton A.L."/>
            <person name="Shaikh M.A."/>
            <person name="Suttiyut T."/>
            <person name="Ogas R."/>
            <person name="Tomko P."/>
            <person name="Gavelis G."/>
            <person name="Widhalm J.R."/>
            <person name="Wisecaver J.H."/>
        </authorList>
    </citation>
    <scope>NUCLEOTIDE SEQUENCE</scope>
    <source>
        <strain evidence="6">ECLA1</strain>
    </source>
</reference>
<keyword evidence="1" id="KW-0433">Leucine-rich repeat</keyword>
<dbReference type="InterPro" id="IPR003591">
    <property type="entry name" value="Leu-rich_rpt_typical-subtyp"/>
</dbReference>
<dbReference type="InterPro" id="IPR025875">
    <property type="entry name" value="Leu-rich_rpt_4"/>
</dbReference>
<dbReference type="SMART" id="SM00365">
    <property type="entry name" value="LRR_SD22"/>
    <property type="match status" value="6"/>
</dbReference>
<dbReference type="Gene3D" id="3.80.10.10">
    <property type="entry name" value="Ribonuclease Inhibitor"/>
    <property type="match status" value="4"/>
</dbReference>
<evidence type="ECO:0000256" key="1">
    <source>
        <dbReference type="ARBA" id="ARBA00022614"/>
    </source>
</evidence>
<dbReference type="InterPro" id="IPR032675">
    <property type="entry name" value="LRR_dom_sf"/>
</dbReference>